<evidence type="ECO:0000313" key="3">
    <source>
        <dbReference type="Proteomes" id="UP000326924"/>
    </source>
</evidence>
<organism evidence="2 3">
    <name type="scientific">Sphaerosporella brunnea</name>
    <dbReference type="NCBI Taxonomy" id="1250544"/>
    <lineage>
        <taxon>Eukaryota</taxon>
        <taxon>Fungi</taxon>
        <taxon>Dikarya</taxon>
        <taxon>Ascomycota</taxon>
        <taxon>Pezizomycotina</taxon>
        <taxon>Pezizomycetes</taxon>
        <taxon>Pezizales</taxon>
        <taxon>Pyronemataceae</taxon>
        <taxon>Sphaerosporella</taxon>
    </lineage>
</organism>
<feature type="compositionally biased region" description="Polar residues" evidence="1">
    <location>
        <begin position="12"/>
        <end position="21"/>
    </location>
</feature>
<comment type="caution">
    <text evidence="2">The sequence shown here is derived from an EMBL/GenBank/DDBJ whole genome shotgun (WGS) entry which is preliminary data.</text>
</comment>
<evidence type="ECO:0000313" key="2">
    <source>
        <dbReference type="EMBL" id="KAA8914671.1"/>
    </source>
</evidence>
<reference evidence="2 3" key="1">
    <citation type="submission" date="2019-09" db="EMBL/GenBank/DDBJ databases">
        <title>Draft genome of the ectomycorrhizal ascomycete Sphaerosporella brunnea.</title>
        <authorList>
            <consortium name="DOE Joint Genome Institute"/>
            <person name="Benucci G.M."/>
            <person name="Marozzi G."/>
            <person name="Antonielli L."/>
            <person name="Sanchez S."/>
            <person name="Marco P."/>
            <person name="Wang X."/>
            <person name="Falini L.B."/>
            <person name="Barry K."/>
            <person name="Haridas S."/>
            <person name="Lipzen A."/>
            <person name="Labutti K."/>
            <person name="Grigoriev I.V."/>
            <person name="Murat C."/>
            <person name="Martin F."/>
            <person name="Albertini E."/>
            <person name="Donnini D."/>
            <person name="Bonito G."/>
        </authorList>
    </citation>
    <scope>NUCLEOTIDE SEQUENCE [LARGE SCALE GENOMIC DNA]</scope>
    <source>
        <strain evidence="2 3">Sb_GMNB300</strain>
    </source>
</reference>
<protein>
    <submittedName>
        <fullName evidence="2">Uncharacterized protein</fullName>
    </submittedName>
</protein>
<feature type="compositionally biased region" description="Basic and acidic residues" evidence="1">
    <location>
        <begin position="98"/>
        <end position="109"/>
    </location>
</feature>
<feature type="region of interest" description="Disordered" evidence="1">
    <location>
        <begin position="200"/>
        <end position="220"/>
    </location>
</feature>
<gene>
    <name evidence="2" type="ORF">FN846DRAFT_926168</name>
</gene>
<dbReference type="AlphaFoldDB" id="A0A5J5FC99"/>
<dbReference type="Proteomes" id="UP000326924">
    <property type="component" value="Unassembled WGS sequence"/>
</dbReference>
<keyword evidence="3" id="KW-1185">Reference proteome</keyword>
<sequence>MEPSKTLLAPSKGSSPPSSNLRSKKRRLERTQGDPDISGSVTPIDFMPETPTKPRKRGKVESNSIKRRRVKTAAEAAAAGSIPSLLVVPPGTPVKPISRHDPWGLDERSQSAPMTPSRNCVDSDILGRITPRDRTPSLEGLTDAPSKSHSATRSSMHSQCSPFQIVSSPVDESPEITGLCQKVVRRWVVDTNEEDLEMIENFDHSPAQSGEGKGATSGHHEDQEMLFDGEGEEPAMNTLCSPPGFPPSYKKHLEEVPFKPLGHNSTSTRKSKAVTVGLREASNTIPSRLYGRLGRNTTNVQSAGFLSLDAILGPVSKTAVDTDLVDFLNEIFGPASKAAMDADHVGCKKDEASTELAVAANHKAGEFRITDDDEIMLF</sequence>
<feature type="region of interest" description="Disordered" evidence="1">
    <location>
        <begin position="1"/>
        <end position="156"/>
    </location>
</feature>
<name>A0A5J5FC99_9PEZI</name>
<proteinExistence type="predicted"/>
<accession>A0A5J5FC99</accession>
<evidence type="ECO:0000256" key="1">
    <source>
        <dbReference type="SAM" id="MobiDB-lite"/>
    </source>
</evidence>
<dbReference type="InParanoid" id="A0A5J5FC99"/>
<dbReference type="EMBL" id="VXIS01000004">
    <property type="protein sequence ID" value="KAA8914671.1"/>
    <property type="molecule type" value="Genomic_DNA"/>
</dbReference>
<feature type="compositionally biased region" description="Polar residues" evidence="1">
    <location>
        <begin position="145"/>
        <end position="156"/>
    </location>
</feature>
<feature type="compositionally biased region" description="Polar residues" evidence="1">
    <location>
        <begin position="110"/>
        <end position="120"/>
    </location>
</feature>